<dbReference type="InterPro" id="IPR057326">
    <property type="entry name" value="KR_dom"/>
</dbReference>
<dbReference type="InterPro" id="IPR011032">
    <property type="entry name" value="GroES-like_sf"/>
</dbReference>
<dbReference type="InterPro" id="IPR013968">
    <property type="entry name" value="PKS_KR"/>
</dbReference>
<evidence type="ECO:0000256" key="7">
    <source>
        <dbReference type="ARBA" id="ARBA00023002"/>
    </source>
</evidence>
<feature type="compositionally biased region" description="Polar residues" evidence="11">
    <location>
        <begin position="803"/>
        <end position="812"/>
    </location>
</feature>
<dbReference type="SUPFAM" id="SSF51735">
    <property type="entry name" value="NAD(P)-binding Rossmann-fold domains"/>
    <property type="match status" value="2"/>
</dbReference>
<dbReference type="CDD" id="cd08954">
    <property type="entry name" value="KR_1_FAS_SDR_x"/>
    <property type="match status" value="1"/>
</dbReference>
<dbReference type="EMBL" id="JARBDR010000214">
    <property type="protein sequence ID" value="KAJ8319449.1"/>
    <property type="molecule type" value="Genomic_DNA"/>
</dbReference>
<dbReference type="InterPro" id="IPR020806">
    <property type="entry name" value="PKS_PP-bd"/>
</dbReference>
<organism evidence="13 14">
    <name type="scientific">Tegillarca granosa</name>
    <name type="common">Malaysian cockle</name>
    <name type="synonym">Anadara granosa</name>
    <dbReference type="NCBI Taxonomy" id="220873"/>
    <lineage>
        <taxon>Eukaryota</taxon>
        <taxon>Metazoa</taxon>
        <taxon>Spiralia</taxon>
        <taxon>Lophotrochozoa</taxon>
        <taxon>Mollusca</taxon>
        <taxon>Bivalvia</taxon>
        <taxon>Autobranchia</taxon>
        <taxon>Pteriomorphia</taxon>
        <taxon>Arcoida</taxon>
        <taxon>Arcoidea</taxon>
        <taxon>Arcidae</taxon>
        <taxon>Tegillarca</taxon>
    </lineage>
</organism>
<gene>
    <name evidence="13" type="ORF">KUTeg_004540</name>
</gene>
<feature type="region of interest" description="Disordered" evidence="11">
    <location>
        <begin position="802"/>
        <end position="828"/>
    </location>
</feature>
<proteinExistence type="predicted"/>
<dbReference type="PROSITE" id="PS50075">
    <property type="entry name" value="CARRIER"/>
    <property type="match status" value="1"/>
</dbReference>
<evidence type="ECO:0000256" key="5">
    <source>
        <dbReference type="ARBA" id="ARBA00022832"/>
    </source>
</evidence>
<evidence type="ECO:0000256" key="11">
    <source>
        <dbReference type="SAM" id="MobiDB-lite"/>
    </source>
</evidence>
<dbReference type="EC" id="3.1.2.14" evidence="1"/>
<keyword evidence="7" id="KW-0560">Oxidoreductase</keyword>
<dbReference type="Pfam" id="PF00550">
    <property type="entry name" value="PP-binding"/>
    <property type="match status" value="1"/>
</dbReference>
<dbReference type="InterPro" id="IPR050091">
    <property type="entry name" value="PKS_NRPS_Biosynth_Enz"/>
</dbReference>
<keyword evidence="9" id="KW-0275">Fatty acid biosynthesis</keyword>
<dbReference type="SMART" id="SM00823">
    <property type="entry name" value="PKS_PP"/>
    <property type="match status" value="1"/>
</dbReference>
<keyword evidence="10" id="KW-0511">Multifunctional enzyme</keyword>
<dbReference type="InterPro" id="IPR029058">
    <property type="entry name" value="AB_hydrolase_fold"/>
</dbReference>
<reference evidence="13 14" key="1">
    <citation type="submission" date="2022-12" db="EMBL/GenBank/DDBJ databases">
        <title>Chromosome-level genome of Tegillarca granosa.</title>
        <authorList>
            <person name="Kim J."/>
        </authorList>
    </citation>
    <scope>NUCLEOTIDE SEQUENCE [LARGE SCALE GENOMIC DNA]</scope>
    <source>
        <strain evidence="13">Teg-2019</strain>
        <tissue evidence="13">Adductor muscle</tissue>
    </source>
</reference>
<dbReference type="PANTHER" id="PTHR43775:SF7">
    <property type="entry name" value="FATTY ACID SYNTHASE"/>
    <property type="match status" value="1"/>
</dbReference>
<evidence type="ECO:0000256" key="9">
    <source>
        <dbReference type="ARBA" id="ARBA00023160"/>
    </source>
</evidence>
<dbReference type="Proteomes" id="UP001217089">
    <property type="component" value="Unassembled WGS sequence"/>
</dbReference>
<evidence type="ECO:0000313" key="13">
    <source>
        <dbReference type="EMBL" id="KAJ8319449.1"/>
    </source>
</evidence>
<dbReference type="InterPro" id="IPR049391">
    <property type="entry name" value="FAS_pseudo-KR"/>
</dbReference>
<evidence type="ECO:0000313" key="14">
    <source>
        <dbReference type="Proteomes" id="UP001217089"/>
    </source>
</evidence>
<keyword evidence="4" id="KW-0597">Phosphoprotein</keyword>
<keyword evidence="3" id="KW-0444">Lipid biosynthesis</keyword>
<dbReference type="SUPFAM" id="SSF50129">
    <property type="entry name" value="GroES-like"/>
    <property type="match status" value="1"/>
</dbReference>
<evidence type="ECO:0000256" key="6">
    <source>
        <dbReference type="ARBA" id="ARBA00022857"/>
    </source>
</evidence>
<feature type="domain" description="Carrier" evidence="12">
    <location>
        <begin position="728"/>
        <end position="808"/>
    </location>
</feature>
<dbReference type="SUPFAM" id="SSF47336">
    <property type="entry name" value="ACP-like"/>
    <property type="match status" value="1"/>
</dbReference>
<evidence type="ECO:0000256" key="1">
    <source>
        <dbReference type="ARBA" id="ARBA00012480"/>
    </source>
</evidence>
<dbReference type="InterPro" id="IPR013149">
    <property type="entry name" value="ADH-like_C"/>
</dbReference>
<dbReference type="SMART" id="SM00822">
    <property type="entry name" value="PKS_KR"/>
    <property type="match status" value="1"/>
</dbReference>
<dbReference type="Pfam" id="PF08659">
    <property type="entry name" value="KR"/>
    <property type="match status" value="1"/>
</dbReference>
<dbReference type="PANTHER" id="PTHR43775">
    <property type="entry name" value="FATTY ACID SYNTHASE"/>
    <property type="match status" value="1"/>
</dbReference>
<keyword evidence="8" id="KW-0443">Lipid metabolism</keyword>
<sequence>MKKNGWNYLREIGFEVIYMRTDGLLSTLFLLRRKLNYSKETQTYLSIDDFGCEWTEELKQKLSECQNKPEGHNLWITSTASMYNGIVGLVNCLRQEPGGDKIRCVFNTDLNESTDIWNRSFNSEILIRKNLVMNVWRNNTWGSFRHLPLTEDVTTNTRLCDRAHVNVLTKGDLSSLRWVESSLKYHACDSQSNEQLCTVHYAALNFRDIMLATGKLPPGAIPGNIALQDCILGMEFSGIDESGQGVMGLLPAKGLATVVNASNNFLWEIPENWTFEQAASVPVVYATAYYALVVRGQIRKGDKVLIHSGSGGVGQAAISLALHYGCEVFTTVGSKEKKNYLQSIYPQLVDDHICNSRDTSFEGDILRVTKGKGVDVVLNSLSEDKLQASLRVLAQHGMSIFLKNISFHGILLDALFEDGNRDWEEVSALLCGGIKSGAVRPLKTTVFSKDQLENAFRFMAQGKHIGKVLIQVKEETNKDAPVLVDALRKTICHPDKVYIITGGLGGFGLELAQWLIDCGATKIVLTSRSGVRTGYQARRLHLWRSMNVLVKVSTTDIKTETGACSLIKESMIYGVVGGIFHLAMVLKDGFMENQTQENFLKVCEPKVDGTINLDRVTRELCKDSLEWFVVFSSVSCGRGNAGQANYGFANSVMERICEQRKHDGFPGLAVQWGAIGDVGVVMDTMGNNDTVIGGTLPQRMTSCLSTLDQFLNQPHPVVSSFVPAEKETRKETGKHDLVASVCNILGIKDASQVNADISLGDLGLDSLMGVEVKQTLERDFNVNLSMKEIRLLSLNRLKEISDGSGSSKNVESPNEKHSGSSSLKSEDSGISTRYNLNQIIPEEAIVLMNEANSDKLPLFLVHPLEGDVTSLKSLVSHLDFRVYGLQCTKMAPLDSIQSLAKFYIQQIKTVQPVGPYHLGGYSFGSCVAIEMVLELQRTESPTVVKSLHLLDGSHIFVSAYTEMYRGVKSIINEEQGETEALCVFVQQFTPVDYIQLSQELLQEKDFNGRIEVAIQKLIPTGLFKDTDALKMAARSFCERLRIAEVYKPDGKMELDVTFIKAEKSDISSSSNMSKDYGLSQVCSGNINIHVVDGDHFSFIQGHNAVKMAEILQMIG</sequence>
<keyword evidence="6" id="KW-0521">NADP</keyword>
<dbReference type="Gene3D" id="3.40.50.1820">
    <property type="entry name" value="alpha/beta hydrolase"/>
    <property type="match status" value="2"/>
</dbReference>
<evidence type="ECO:0000259" key="12">
    <source>
        <dbReference type="PROSITE" id="PS50075"/>
    </source>
</evidence>
<evidence type="ECO:0000256" key="10">
    <source>
        <dbReference type="ARBA" id="ARBA00023268"/>
    </source>
</evidence>
<dbReference type="InterPro" id="IPR020843">
    <property type="entry name" value="ER"/>
</dbReference>
<evidence type="ECO:0000256" key="2">
    <source>
        <dbReference type="ARBA" id="ARBA00022450"/>
    </source>
</evidence>
<name>A0ABQ9FQB0_TEGGR</name>
<evidence type="ECO:0000256" key="4">
    <source>
        <dbReference type="ARBA" id="ARBA00022553"/>
    </source>
</evidence>
<feature type="compositionally biased region" description="Low complexity" evidence="11">
    <location>
        <begin position="819"/>
        <end position="828"/>
    </location>
</feature>
<evidence type="ECO:0000256" key="8">
    <source>
        <dbReference type="ARBA" id="ARBA00023098"/>
    </source>
</evidence>
<dbReference type="SMART" id="SM00829">
    <property type="entry name" value="PKS_ER"/>
    <property type="match status" value="1"/>
</dbReference>
<comment type="caution">
    <text evidence="13">The sequence shown here is derived from an EMBL/GenBank/DDBJ whole genome shotgun (WGS) entry which is preliminary data.</text>
</comment>
<protein>
    <recommendedName>
        <fullName evidence="1">oleoyl-[acyl-carrier-protein] hydrolase</fullName>
        <ecNumber evidence="1">3.1.2.14</ecNumber>
    </recommendedName>
</protein>
<dbReference type="Pfam" id="PF21149">
    <property type="entry name" value="FAS_pseudo-KR"/>
    <property type="match status" value="1"/>
</dbReference>
<dbReference type="Gene3D" id="3.40.50.720">
    <property type="entry name" value="NAD(P)-binding Rossmann-like Domain"/>
    <property type="match status" value="1"/>
</dbReference>
<dbReference type="Gene3D" id="1.10.1200.10">
    <property type="entry name" value="ACP-like"/>
    <property type="match status" value="1"/>
</dbReference>
<dbReference type="Pfam" id="PF00107">
    <property type="entry name" value="ADH_zinc_N"/>
    <property type="match status" value="1"/>
</dbReference>
<dbReference type="Gene3D" id="3.90.180.10">
    <property type="entry name" value="Medium-chain alcohol dehydrogenases, catalytic domain"/>
    <property type="match status" value="1"/>
</dbReference>
<keyword evidence="14" id="KW-1185">Reference proteome</keyword>
<dbReference type="CDD" id="cd05195">
    <property type="entry name" value="enoyl_red"/>
    <property type="match status" value="1"/>
</dbReference>
<dbReference type="SUPFAM" id="SSF53474">
    <property type="entry name" value="alpha/beta-Hydrolases"/>
    <property type="match status" value="1"/>
</dbReference>
<evidence type="ECO:0000256" key="3">
    <source>
        <dbReference type="ARBA" id="ARBA00022516"/>
    </source>
</evidence>
<keyword evidence="5" id="KW-0276">Fatty acid metabolism</keyword>
<keyword evidence="2" id="KW-0596">Phosphopantetheine</keyword>
<accession>A0ABQ9FQB0</accession>
<dbReference type="InterPro" id="IPR036291">
    <property type="entry name" value="NAD(P)-bd_dom_sf"/>
</dbReference>
<dbReference type="InterPro" id="IPR009081">
    <property type="entry name" value="PP-bd_ACP"/>
</dbReference>
<dbReference type="Pfam" id="PF00975">
    <property type="entry name" value="Thioesterase"/>
    <property type="match status" value="1"/>
</dbReference>
<dbReference type="InterPro" id="IPR001031">
    <property type="entry name" value="Thioesterase"/>
</dbReference>
<dbReference type="InterPro" id="IPR036736">
    <property type="entry name" value="ACP-like_sf"/>
</dbReference>